<feature type="chain" id="PRO_5028923163" evidence="1">
    <location>
        <begin position="26"/>
        <end position="385"/>
    </location>
</feature>
<dbReference type="SUPFAM" id="SSF53822">
    <property type="entry name" value="Periplasmic binding protein-like I"/>
    <property type="match status" value="1"/>
</dbReference>
<keyword evidence="1" id="KW-0732">Signal</keyword>
<dbReference type="PROSITE" id="PS51257">
    <property type="entry name" value="PROKAR_LIPOPROTEIN"/>
    <property type="match status" value="1"/>
</dbReference>
<dbReference type="InterPro" id="IPR028082">
    <property type="entry name" value="Peripla_BP_I"/>
</dbReference>
<dbReference type="Gene3D" id="3.40.50.2300">
    <property type="match status" value="2"/>
</dbReference>
<reference evidence="3 4" key="1">
    <citation type="submission" date="2020-05" db="EMBL/GenBank/DDBJ databases">
        <title>Strain PA2F3 complete genome.</title>
        <authorList>
            <person name="Kim Y.-S."/>
            <person name="Kim S.-J."/>
            <person name="Jung H.-k."/>
            <person name="Kim S.-E."/>
            <person name="Kim K.-H."/>
        </authorList>
    </citation>
    <scope>NUCLEOTIDE SEQUENCE [LARGE SCALE GENOMIC DNA]</scope>
    <source>
        <strain evidence="3 4">PA2F3</strain>
    </source>
</reference>
<accession>A0A7D4TPP5</accession>
<feature type="signal peptide" evidence="1">
    <location>
        <begin position="1"/>
        <end position="25"/>
    </location>
</feature>
<dbReference type="Pfam" id="PF13407">
    <property type="entry name" value="Peripla_BP_4"/>
    <property type="match status" value="1"/>
</dbReference>
<protein>
    <submittedName>
        <fullName evidence="3">Substrate-binding domain-containing protein</fullName>
    </submittedName>
</protein>
<gene>
    <name evidence="3" type="ORF">HQM25_15065</name>
</gene>
<dbReference type="EMBL" id="CP054038">
    <property type="protein sequence ID" value="QKJ20542.1"/>
    <property type="molecule type" value="Genomic_DNA"/>
</dbReference>
<evidence type="ECO:0000313" key="4">
    <source>
        <dbReference type="Proteomes" id="UP000502498"/>
    </source>
</evidence>
<dbReference type="AlphaFoldDB" id="A0A7D4TPP5"/>
<organism evidence="3 4">
    <name type="scientific">Microbacterium hominis</name>
    <dbReference type="NCBI Taxonomy" id="162426"/>
    <lineage>
        <taxon>Bacteria</taxon>
        <taxon>Bacillati</taxon>
        <taxon>Actinomycetota</taxon>
        <taxon>Actinomycetes</taxon>
        <taxon>Micrococcales</taxon>
        <taxon>Microbacteriaceae</taxon>
        <taxon>Microbacterium</taxon>
    </lineage>
</organism>
<name>A0A7D4TPP5_9MICO</name>
<evidence type="ECO:0000259" key="2">
    <source>
        <dbReference type="Pfam" id="PF13407"/>
    </source>
</evidence>
<evidence type="ECO:0000256" key="1">
    <source>
        <dbReference type="SAM" id="SignalP"/>
    </source>
</evidence>
<proteinExistence type="predicted"/>
<feature type="domain" description="Periplasmic binding protein" evidence="2">
    <location>
        <begin position="92"/>
        <end position="345"/>
    </location>
</feature>
<evidence type="ECO:0000313" key="3">
    <source>
        <dbReference type="EMBL" id="QKJ20542.1"/>
    </source>
</evidence>
<dbReference type="InterPro" id="IPR025997">
    <property type="entry name" value="SBP_2_dom"/>
</dbReference>
<dbReference type="Proteomes" id="UP000502498">
    <property type="component" value="Chromosome"/>
</dbReference>
<sequence length="385" mass="39243">MKTTVRSIQVVMVGAAIAFAITACSDGGATPDETGGSTTAEMSPEAQAALERAYEGIGSDLADLAPTASGDALNLYVVSCGEQIPGCAVPAAAAAEAGEIAGWTATVADGKLNPEGFATAIRQAIAGGADIIVPIGIGCGIAQAAFQEAVDAGITIVGGGGVDDCEPKLWAAQRLWLSDYTPIEQWNAFGQLQADYAFGKTDGDVKPVVLNFTGQVWGPWITDGFLAELEELGGSGEALATIDISDPEVADGSFVQKVTTALLAEPDANVLIVPIDAWLTNGLAAAIVQAGLDEQLLVVSRAGDAPALDLIRQGGSGIDATIGSAVEWGAWGSIDTALRVLAGEQPVDIGESMQAIDADHNMVDSGSYQGSVDFRDLFSTAWGAN</sequence>